<reference evidence="2 3" key="1">
    <citation type="journal article" date="2016" name="Nat. Commun.">
        <title>Ectomycorrhizal ecology is imprinted in the genome of the dominant symbiotic fungus Cenococcum geophilum.</title>
        <authorList>
            <consortium name="DOE Joint Genome Institute"/>
            <person name="Peter M."/>
            <person name="Kohler A."/>
            <person name="Ohm R.A."/>
            <person name="Kuo A."/>
            <person name="Krutzmann J."/>
            <person name="Morin E."/>
            <person name="Arend M."/>
            <person name="Barry K.W."/>
            <person name="Binder M."/>
            <person name="Choi C."/>
            <person name="Clum A."/>
            <person name="Copeland A."/>
            <person name="Grisel N."/>
            <person name="Haridas S."/>
            <person name="Kipfer T."/>
            <person name="LaButti K."/>
            <person name="Lindquist E."/>
            <person name="Lipzen A."/>
            <person name="Maire R."/>
            <person name="Meier B."/>
            <person name="Mihaltcheva S."/>
            <person name="Molinier V."/>
            <person name="Murat C."/>
            <person name="Poggeler S."/>
            <person name="Quandt C.A."/>
            <person name="Sperisen C."/>
            <person name="Tritt A."/>
            <person name="Tisserant E."/>
            <person name="Crous P.W."/>
            <person name="Henrissat B."/>
            <person name="Nehls U."/>
            <person name="Egli S."/>
            <person name="Spatafora J.W."/>
            <person name="Grigoriev I.V."/>
            <person name="Martin F.M."/>
        </authorList>
    </citation>
    <scope>NUCLEOTIDE SEQUENCE [LARGE SCALE GENOMIC DNA]</scope>
    <source>
        <strain evidence="2 3">CBS 207.34</strain>
    </source>
</reference>
<feature type="region of interest" description="Disordered" evidence="1">
    <location>
        <begin position="175"/>
        <end position="222"/>
    </location>
</feature>
<feature type="region of interest" description="Disordered" evidence="1">
    <location>
        <begin position="1"/>
        <end position="24"/>
    </location>
</feature>
<dbReference type="InterPro" id="IPR016181">
    <property type="entry name" value="Acyl_CoA_acyltransferase"/>
</dbReference>
<feature type="region of interest" description="Disordered" evidence="1">
    <location>
        <begin position="372"/>
        <end position="410"/>
    </location>
</feature>
<feature type="region of interest" description="Disordered" evidence="1">
    <location>
        <begin position="297"/>
        <end position="356"/>
    </location>
</feature>
<evidence type="ECO:0000256" key="1">
    <source>
        <dbReference type="SAM" id="MobiDB-lite"/>
    </source>
</evidence>
<dbReference type="SUPFAM" id="SSF55729">
    <property type="entry name" value="Acyl-CoA N-acyltransferases (Nat)"/>
    <property type="match status" value="1"/>
</dbReference>
<dbReference type="AlphaFoldDB" id="A0A8E2JUJ9"/>
<gene>
    <name evidence="2" type="ORF">AOQ84DRAFT_403705</name>
</gene>
<feature type="region of interest" description="Disordered" evidence="1">
    <location>
        <begin position="80"/>
        <end position="126"/>
    </location>
</feature>
<feature type="compositionally biased region" description="Basic residues" evidence="1">
    <location>
        <begin position="105"/>
        <end position="118"/>
    </location>
</feature>
<feature type="compositionally biased region" description="Basic residues" evidence="1">
    <location>
        <begin position="208"/>
        <end position="222"/>
    </location>
</feature>
<name>A0A8E2JUJ9_9PEZI</name>
<dbReference type="Proteomes" id="UP000250140">
    <property type="component" value="Unassembled WGS sequence"/>
</dbReference>
<feature type="compositionally biased region" description="Polar residues" evidence="1">
    <location>
        <begin position="299"/>
        <end position="335"/>
    </location>
</feature>
<sequence length="814" mass="91001">MYIAYPLKATPAPAGSGADDHETAAVDPQALVNDKGEYFTQLPSYTFSPSLVPETYNRRRPRDKFGKELYSRRRVPAFTSSALHHSTSNPASEAIVSVKPETRQHKAKSTRKPKHQPKKGLTTAPTADKTAIQINQLIHGKDTSHHHDLAPIHQKVRSRALIDLDSLPLTSHIRYPQPTSSLSHDWNQPPDPQLGHPHNPRTQLYNPQRHKFRPKASKSKLWRTQKDMNMESQYVPPHLRRGYNCNLSSTKVAGGDAAEATADHIRLALRGRPIPDGSSRVNQHSPRVVRQVFPAAGTQPLSQYSPTLSNTPGQQQGPDSEVQETSPASTKQAAGTTRVDNDTPASSPPSYQVKKQPVIKKVGFQVAARVGPSKGYKWPKNKDMRPPAKSSSSSDGGASVRSNSNGDPTYDIRKLTDWEGNWLPAPVEWEGRGGFSDRNFFDRLETWISNSERVSKENMDMGDPAFAAEVNGEVAPRFWIPTAIDAESPQNFWRMYQSRAPAPLSDCDLTEQPWWETYTSPTSAILPPVAAPEAKLDTVEMSYDVAIKDFGSNGAIKKREDAKKVKEFRAAERRRRKAQERKFQPPAELFMSLDRSLKPQANIYLRPAYPADITQITDLYNYYVTNTIHCPERTPRTTQDLINHLTAILTSGLPWIVAVDRSKGTGLHSSWVTHIPEKIIGVAYADEFCDSDSMFRYTAELTILVDPECCHKGIGSCLMDKILNIMDTGYQARTGYEWIVKAGESTSIGNRVVKTVLCQVPYDAGDGTEITWTTKFLQSFNFRKAGDIQFMGFKRDRTINMATFQYVTGEDINV</sequence>
<organism evidence="2 3">
    <name type="scientific">Glonium stellatum</name>
    <dbReference type="NCBI Taxonomy" id="574774"/>
    <lineage>
        <taxon>Eukaryota</taxon>
        <taxon>Fungi</taxon>
        <taxon>Dikarya</taxon>
        <taxon>Ascomycota</taxon>
        <taxon>Pezizomycotina</taxon>
        <taxon>Dothideomycetes</taxon>
        <taxon>Pleosporomycetidae</taxon>
        <taxon>Gloniales</taxon>
        <taxon>Gloniaceae</taxon>
        <taxon>Glonium</taxon>
    </lineage>
</organism>
<evidence type="ECO:0008006" key="4">
    <source>
        <dbReference type="Google" id="ProtNLM"/>
    </source>
</evidence>
<protein>
    <recommendedName>
        <fullName evidence="4">N-acetyltransferase domain-containing protein</fullName>
    </recommendedName>
</protein>
<evidence type="ECO:0000313" key="3">
    <source>
        <dbReference type="Proteomes" id="UP000250140"/>
    </source>
</evidence>
<evidence type="ECO:0000313" key="2">
    <source>
        <dbReference type="EMBL" id="OCL09754.1"/>
    </source>
</evidence>
<proteinExistence type="predicted"/>
<feature type="compositionally biased region" description="Low complexity" evidence="1">
    <location>
        <begin position="390"/>
        <end position="404"/>
    </location>
</feature>
<dbReference type="EMBL" id="KV749369">
    <property type="protein sequence ID" value="OCL09754.1"/>
    <property type="molecule type" value="Genomic_DNA"/>
</dbReference>
<feature type="compositionally biased region" description="Polar residues" evidence="1">
    <location>
        <begin position="177"/>
        <end position="186"/>
    </location>
</feature>
<feature type="compositionally biased region" description="Polar residues" evidence="1">
    <location>
        <begin position="80"/>
        <end position="91"/>
    </location>
</feature>
<accession>A0A8E2JUJ9</accession>
<dbReference type="OrthoDB" id="2129362at2759"/>
<keyword evidence="3" id="KW-1185">Reference proteome</keyword>
<dbReference type="Gene3D" id="3.40.630.30">
    <property type="match status" value="1"/>
</dbReference>